<dbReference type="AlphaFoldDB" id="A0A3D8QNG1"/>
<reference evidence="1 2" key="1">
    <citation type="journal article" date="2018" name="IMA Fungus">
        <title>IMA Genome-F 9: Draft genome sequence of Annulohypoxylon stygium, Aspergillus mulundensis, Berkeleyomyces basicola (syn. Thielaviopsis basicola), Ceratocystis smalleyi, two Cercospora beticola strains, Coleophoma cylindrospora, Fusarium fracticaudum, Phialophora cf. hyalina, and Morchella septimelata.</title>
        <authorList>
            <person name="Wingfield B.D."/>
            <person name="Bills G.F."/>
            <person name="Dong Y."/>
            <person name="Huang W."/>
            <person name="Nel W.J."/>
            <person name="Swalarsk-Parry B.S."/>
            <person name="Vaghefi N."/>
            <person name="Wilken P.M."/>
            <person name="An Z."/>
            <person name="de Beer Z.W."/>
            <person name="De Vos L."/>
            <person name="Chen L."/>
            <person name="Duong T.A."/>
            <person name="Gao Y."/>
            <person name="Hammerbacher A."/>
            <person name="Kikkert J.R."/>
            <person name="Li Y."/>
            <person name="Li H."/>
            <person name="Li K."/>
            <person name="Li Q."/>
            <person name="Liu X."/>
            <person name="Ma X."/>
            <person name="Naidoo K."/>
            <person name="Pethybridge S.J."/>
            <person name="Sun J."/>
            <person name="Steenkamp E.T."/>
            <person name="van der Nest M.A."/>
            <person name="van Wyk S."/>
            <person name="Wingfield M.J."/>
            <person name="Xiong C."/>
            <person name="Yue Q."/>
            <person name="Zhang X."/>
        </authorList>
    </citation>
    <scope>NUCLEOTIDE SEQUENCE [LARGE SCALE GENOMIC DNA]</scope>
    <source>
        <strain evidence="1 2">BP6252</strain>
    </source>
</reference>
<accession>A0A3D8QNG1</accession>
<sequence>MSGDGNTSSGSNPGAEGINVLYTGLPAYHPLAIAEGWNAALVDEGVRNSTIDLVQAGYNWVVFTVIAAGPEISMDVIAEKIRAKGVEWHVTGIGMGVRAAKSPTVIHYLEGISNPLFPFPLLPSCTCFLFFLSLGTLLSAHWLTASLVDLVHLFRRETPGAQQVFNSGPASVVESVRYRVGQPNHGRPGKLIGYEEVFDGQKGRPLDSVPPREA</sequence>
<name>A0A3D8QNG1_9HELO</name>
<dbReference type="OrthoDB" id="2943660at2759"/>
<keyword evidence="2" id="KW-1185">Reference proteome</keyword>
<proteinExistence type="predicted"/>
<dbReference type="Proteomes" id="UP000256645">
    <property type="component" value="Unassembled WGS sequence"/>
</dbReference>
<organism evidence="1 2">
    <name type="scientific">Coleophoma cylindrospora</name>
    <dbReference type="NCBI Taxonomy" id="1849047"/>
    <lineage>
        <taxon>Eukaryota</taxon>
        <taxon>Fungi</taxon>
        <taxon>Dikarya</taxon>
        <taxon>Ascomycota</taxon>
        <taxon>Pezizomycotina</taxon>
        <taxon>Leotiomycetes</taxon>
        <taxon>Helotiales</taxon>
        <taxon>Dermateaceae</taxon>
        <taxon>Coleophoma</taxon>
    </lineage>
</organism>
<evidence type="ECO:0000313" key="1">
    <source>
        <dbReference type="EMBL" id="RDW63363.1"/>
    </source>
</evidence>
<protein>
    <submittedName>
        <fullName evidence="1">Uncharacterized protein</fullName>
    </submittedName>
</protein>
<dbReference type="EMBL" id="PDLM01000013">
    <property type="protein sequence ID" value="RDW63363.1"/>
    <property type="molecule type" value="Genomic_DNA"/>
</dbReference>
<comment type="caution">
    <text evidence="1">The sequence shown here is derived from an EMBL/GenBank/DDBJ whole genome shotgun (WGS) entry which is preliminary data.</text>
</comment>
<gene>
    <name evidence="1" type="ORF">BP6252_10908</name>
</gene>
<evidence type="ECO:0000313" key="2">
    <source>
        <dbReference type="Proteomes" id="UP000256645"/>
    </source>
</evidence>